<dbReference type="EMBL" id="HG670407">
    <property type="protein sequence ID" value="CDI76553.1"/>
    <property type="molecule type" value="Genomic_DNA"/>
</dbReference>
<feature type="compositionally biased region" description="Polar residues" evidence="2">
    <location>
        <begin position="550"/>
        <end position="573"/>
    </location>
</feature>
<reference evidence="3" key="1">
    <citation type="submission" date="2013-10" db="EMBL/GenBank/DDBJ databases">
        <title>Genomic analysis of the causative agents of coccidiosis in chickens.</title>
        <authorList>
            <person name="Reid A.J."/>
            <person name="Blake D."/>
            <person name="Billington K."/>
            <person name="Browne H."/>
            <person name="Dunn M."/>
            <person name="Hung S."/>
            <person name="Kawahara F."/>
            <person name="Miranda-Saavedra D."/>
            <person name="Mourier T."/>
            <person name="Nagra H."/>
            <person name="Otto T.D."/>
            <person name="Rawlings N."/>
            <person name="Sanchez A."/>
            <person name="Sanders M."/>
            <person name="Subramaniam C."/>
            <person name="Tay Y."/>
            <person name="Dear P."/>
            <person name="Doerig C."/>
            <person name="Gruber A."/>
            <person name="Parkinson J."/>
            <person name="Shirley M."/>
            <person name="Wan K.L."/>
            <person name="Berriman M."/>
            <person name="Tomley F."/>
            <person name="Pain A."/>
        </authorList>
    </citation>
    <scope>NUCLEOTIDE SEQUENCE [LARGE SCALE GENOMIC DNA]</scope>
    <source>
        <strain evidence="3">Houghton</strain>
    </source>
</reference>
<feature type="coiled-coil region" evidence="1">
    <location>
        <begin position="284"/>
        <end position="311"/>
    </location>
</feature>
<evidence type="ECO:0000313" key="3">
    <source>
        <dbReference type="EMBL" id="CDI76553.1"/>
    </source>
</evidence>
<reference evidence="3" key="2">
    <citation type="submission" date="2013-10" db="EMBL/GenBank/DDBJ databases">
        <authorList>
            <person name="Aslett M."/>
        </authorList>
    </citation>
    <scope>NUCLEOTIDE SEQUENCE [LARGE SCALE GENOMIC DNA]</scope>
    <source>
        <strain evidence="3">Houghton</strain>
    </source>
</reference>
<feature type="compositionally biased region" description="Low complexity" evidence="2">
    <location>
        <begin position="104"/>
        <end position="142"/>
    </location>
</feature>
<feature type="compositionally biased region" description="Gly residues" evidence="2">
    <location>
        <begin position="49"/>
        <end position="78"/>
    </location>
</feature>
<feature type="compositionally biased region" description="Low complexity" evidence="2">
    <location>
        <begin position="160"/>
        <end position="179"/>
    </location>
</feature>
<proteinExistence type="predicted"/>
<dbReference type="GO" id="GO:0003723">
    <property type="term" value="F:RNA binding"/>
    <property type="evidence" value="ECO:0007669"/>
    <property type="project" value="TreeGrafter"/>
</dbReference>
<organism evidence="3 4">
    <name type="scientific">Eimeria acervulina</name>
    <name type="common">Coccidian parasite</name>
    <dbReference type="NCBI Taxonomy" id="5801"/>
    <lineage>
        <taxon>Eukaryota</taxon>
        <taxon>Sar</taxon>
        <taxon>Alveolata</taxon>
        <taxon>Apicomplexa</taxon>
        <taxon>Conoidasida</taxon>
        <taxon>Coccidia</taxon>
        <taxon>Eucoccidiorida</taxon>
        <taxon>Eimeriorina</taxon>
        <taxon>Eimeriidae</taxon>
        <taxon>Eimeria</taxon>
    </lineage>
</organism>
<sequence length="661" mass="69050">MSTTEQQQGAPQGAPVGPEGLAADQGPLRNDGDKQNTGEGNPKGEGPHEGGGPQGDGGPHGDGGPQESGGPQEGGGTQEGDEEEWYVVLPPDAVAVLQEEQKRQLQLQQQQQQQQQQEAQEQQNQGQQQEQQSQEEQQQQQEKGVNSTGSPEEKRASCEDSSNSSSSNSDSSNNNNSPSSGGGGDNTSNASNSSSSSSSSSSSGDNSSNATTNSSSSSSSSSSSGAAEGGDSTGAEGSIVGPLSLSALGVYFAWNLIDGLTYVLRRGEDQWSTICEHPVVAAALRSWQQQQQQQQEEAEALAAKAEMAAEAHAAAAFAEAAAAAVPGKKRRAATEKAAALAVAGAAAAAAATRAPFALVDSALKYCGPDGQWMVFDTVDKIWRPKHDYDFMVATASESSSRGPSGEEALMLAAVAAAVRSPGGGSSGSKGPRTVGAPTEKGTGGPPASVGGPSGAPREGEGAEGQDLGVHTPEKGEEGALEERQLKAAKRKAYRERRKQKRLKGLFVAPKTNPNVYVCGLPQHFTQKDVAELFKKAGVSRAEFSKKQTETAEVSPQGSSEGSSQVSPQPTNASAVQQAALRRRRKKILAARQEQDRLLSWDSEAAAGRGRHNIVVLRPMYSLQEAEEHEEGDTFYEELRTEVLEEVAKISPPDKVTVIPVP</sequence>
<evidence type="ECO:0000256" key="1">
    <source>
        <dbReference type="SAM" id="Coils"/>
    </source>
</evidence>
<feature type="compositionally biased region" description="Low complexity" evidence="2">
    <location>
        <begin position="445"/>
        <end position="456"/>
    </location>
</feature>
<dbReference type="GeneID" id="25269904"/>
<feature type="compositionally biased region" description="Basic and acidic residues" evidence="2">
    <location>
        <begin position="471"/>
        <end position="485"/>
    </location>
</feature>
<dbReference type="InterPro" id="IPR034393">
    <property type="entry name" value="TatSF1-like"/>
</dbReference>
<dbReference type="OrthoDB" id="10258585at2759"/>
<evidence type="ECO:0000313" key="4">
    <source>
        <dbReference type="Proteomes" id="UP000018050"/>
    </source>
</evidence>
<feature type="compositionally biased region" description="Basic residues" evidence="2">
    <location>
        <begin position="486"/>
        <end position="496"/>
    </location>
</feature>
<evidence type="ECO:0000256" key="2">
    <source>
        <dbReference type="SAM" id="MobiDB-lite"/>
    </source>
</evidence>
<feature type="region of interest" description="Disordered" evidence="2">
    <location>
        <begin position="540"/>
        <end position="578"/>
    </location>
</feature>
<dbReference type="Proteomes" id="UP000018050">
    <property type="component" value="Unassembled WGS sequence"/>
</dbReference>
<dbReference type="GO" id="GO:0005686">
    <property type="term" value="C:U2 snRNP"/>
    <property type="evidence" value="ECO:0007669"/>
    <property type="project" value="TreeGrafter"/>
</dbReference>
<dbReference type="AlphaFoldDB" id="U6GB67"/>
<dbReference type="OMA" id="DGQWMVF"/>
<feature type="region of interest" description="Disordered" evidence="2">
    <location>
        <begin position="420"/>
        <end position="496"/>
    </location>
</feature>
<feature type="region of interest" description="Disordered" evidence="2">
    <location>
        <begin position="1"/>
        <end position="234"/>
    </location>
</feature>
<dbReference type="PANTHER" id="PTHR15608:SF0">
    <property type="entry name" value="HIV TAT-SPECIFIC FACTOR 1"/>
    <property type="match status" value="1"/>
</dbReference>
<dbReference type="VEuPathDB" id="ToxoDB:EAH_00018340"/>
<dbReference type="GO" id="GO:0005684">
    <property type="term" value="C:U2-type spliceosomal complex"/>
    <property type="evidence" value="ECO:0007669"/>
    <property type="project" value="TreeGrafter"/>
</dbReference>
<accession>U6GB67</accession>
<gene>
    <name evidence="3" type="ORF">EAH_00018340</name>
</gene>
<protein>
    <submittedName>
        <fullName evidence="3">Splicing factor U2AF-associated protein, related, putative</fullName>
    </submittedName>
</protein>
<dbReference type="PANTHER" id="PTHR15608">
    <property type="entry name" value="SPLICING FACTOR U2AF-ASSOCIATED PROTEIN 2"/>
    <property type="match status" value="1"/>
</dbReference>
<keyword evidence="4" id="KW-1185">Reference proteome</keyword>
<dbReference type="RefSeq" id="XP_013252911.1">
    <property type="nucleotide sequence ID" value="XM_013397457.1"/>
</dbReference>
<name>U6GB67_EIMAC</name>
<feature type="compositionally biased region" description="Low complexity" evidence="2">
    <location>
        <begin position="1"/>
        <end position="20"/>
    </location>
</feature>
<feature type="compositionally biased region" description="Low complexity" evidence="2">
    <location>
        <begin position="186"/>
        <end position="226"/>
    </location>
</feature>
<keyword evidence="1" id="KW-0175">Coiled coil</keyword>